<accession>A0A834EXT7</accession>
<evidence type="ECO:0000313" key="2">
    <source>
        <dbReference type="EMBL" id="KAF6717695.1"/>
    </source>
</evidence>
<comment type="caution">
    <text evidence="2">The sequence shown here is derived from an EMBL/GenBank/DDBJ whole genome shotgun (WGS) entry which is preliminary data.</text>
</comment>
<gene>
    <name evidence="2" type="ORF">FQA47_017873</name>
</gene>
<dbReference type="AlphaFoldDB" id="A0A834EXT7"/>
<reference evidence="2" key="1">
    <citation type="journal article" name="BMC Genomics">
        <title>Long-read sequencing and de novo genome assembly of marine medaka (Oryzias melastigma).</title>
        <authorList>
            <person name="Liang P."/>
            <person name="Saqib H.S.A."/>
            <person name="Ni X."/>
            <person name="Shen Y."/>
        </authorList>
    </citation>
    <scope>NUCLEOTIDE SEQUENCE</scope>
    <source>
        <strain evidence="2">Bigg-433</strain>
    </source>
</reference>
<dbReference type="EMBL" id="WKFB01000814">
    <property type="protein sequence ID" value="KAF6717695.1"/>
    <property type="molecule type" value="Genomic_DNA"/>
</dbReference>
<name>A0A834EXT7_ORYME</name>
<feature type="region of interest" description="Disordered" evidence="1">
    <location>
        <begin position="43"/>
        <end position="94"/>
    </location>
</feature>
<evidence type="ECO:0000313" key="3">
    <source>
        <dbReference type="Proteomes" id="UP000646548"/>
    </source>
</evidence>
<organism evidence="2 3">
    <name type="scientific">Oryzias melastigma</name>
    <name type="common">Marine medaka</name>
    <dbReference type="NCBI Taxonomy" id="30732"/>
    <lineage>
        <taxon>Eukaryota</taxon>
        <taxon>Metazoa</taxon>
        <taxon>Chordata</taxon>
        <taxon>Craniata</taxon>
        <taxon>Vertebrata</taxon>
        <taxon>Euteleostomi</taxon>
        <taxon>Actinopterygii</taxon>
        <taxon>Neopterygii</taxon>
        <taxon>Teleostei</taxon>
        <taxon>Neoteleostei</taxon>
        <taxon>Acanthomorphata</taxon>
        <taxon>Ovalentaria</taxon>
        <taxon>Atherinomorphae</taxon>
        <taxon>Beloniformes</taxon>
        <taxon>Adrianichthyidae</taxon>
        <taxon>Oryziinae</taxon>
        <taxon>Oryzias</taxon>
    </lineage>
</organism>
<feature type="region of interest" description="Disordered" evidence="1">
    <location>
        <begin position="124"/>
        <end position="151"/>
    </location>
</feature>
<feature type="compositionally biased region" description="Basic and acidic residues" evidence="1">
    <location>
        <begin position="56"/>
        <end position="71"/>
    </location>
</feature>
<protein>
    <submittedName>
        <fullName evidence="2">Uncharacterized protein</fullName>
    </submittedName>
</protein>
<feature type="compositionally biased region" description="Basic residues" evidence="1">
    <location>
        <begin position="75"/>
        <end position="87"/>
    </location>
</feature>
<dbReference type="Proteomes" id="UP000646548">
    <property type="component" value="Unassembled WGS sequence"/>
</dbReference>
<evidence type="ECO:0000256" key="1">
    <source>
        <dbReference type="SAM" id="MobiDB-lite"/>
    </source>
</evidence>
<proteinExistence type="predicted"/>
<sequence length="164" mass="17562">MSVEFSSCIEAAVSLDLSVEAGGPLHWEWNSSSQGRGEDFLFNVSSCSHPPPAVHAPREHGRRPGRERERGSGGGHKHRGTPRGKRTQHAEPSARVGLKVGVGTYCRTGSWTVSGGGSRFAWLSSSEKEGSEPGRFPEQQTAGGALEEEEEVSCPLLHGCVSRL</sequence>